<dbReference type="AlphaFoldDB" id="A0A8C8RH33"/>
<reference evidence="1" key="1">
    <citation type="submission" date="2025-08" db="UniProtKB">
        <authorList>
            <consortium name="Ensembl"/>
        </authorList>
    </citation>
    <scope>IDENTIFICATION</scope>
</reference>
<evidence type="ECO:0000313" key="1">
    <source>
        <dbReference type="Ensembl" id="ENSPCEP00000005168.1"/>
    </source>
</evidence>
<reference evidence="1" key="2">
    <citation type="submission" date="2025-09" db="UniProtKB">
        <authorList>
            <consortium name="Ensembl"/>
        </authorList>
    </citation>
    <scope>IDENTIFICATION</scope>
</reference>
<keyword evidence="2" id="KW-1185">Reference proteome</keyword>
<evidence type="ECO:0000313" key="2">
    <source>
        <dbReference type="Proteomes" id="UP000694393"/>
    </source>
</evidence>
<accession>A0A8C8RH33</accession>
<organism evidence="1 2">
    <name type="scientific">Pelusios castaneus</name>
    <name type="common">West African mud turtle</name>
    <dbReference type="NCBI Taxonomy" id="367368"/>
    <lineage>
        <taxon>Eukaryota</taxon>
        <taxon>Metazoa</taxon>
        <taxon>Chordata</taxon>
        <taxon>Craniata</taxon>
        <taxon>Vertebrata</taxon>
        <taxon>Euteleostomi</taxon>
        <taxon>Archelosauria</taxon>
        <taxon>Testudinata</taxon>
        <taxon>Testudines</taxon>
        <taxon>Pleurodira</taxon>
        <taxon>Pelomedusidae</taxon>
        <taxon>Pelusios</taxon>
    </lineage>
</organism>
<dbReference type="Proteomes" id="UP000694393">
    <property type="component" value="Unplaced"/>
</dbReference>
<sequence length="88" mass="10090">MVEQQQWRGKKRRRKQILCLYCKVRMQGRNSPESALLLEAKGTVSPTPTPSYGDGEPVFTTTTFLPNPSRAQERKSISWTMSFITKLN</sequence>
<proteinExistence type="predicted"/>
<dbReference type="Ensembl" id="ENSPCET00000005352.1">
    <property type="protein sequence ID" value="ENSPCEP00000005168.1"/>
    <property type="gene ID" value="ENSPCEG00000004203.1"/>
</dbReference>
<protein>
    <submittedName>
        <fullName evidence="1">Uncharacterized protein</fullName>
    </submittedName>
</protein>
<name>A0A8C8RH33_9SAUR</name>